<dbReference type="OrthoDB" id="5642727at2"/>
<reference evidence="2 3" key="1">
    <citation type="submission" date="2015-11" db="EMBL/GenBank/DDBJ databases">
        <title>Genomic analysis of 38 Legionella species identifies large and diverse effector repertoires.</title>
        <authorList>
            <person name="Burstein D."/>
            <person name="Amaro F."/>
            <person name="Zusman T."/>
            <person name="Lifshitz Z."/>
            <person name="Cohen O."/>
            <person name="Gilbert J.A."/>
            <person name="Pupko T."/>
            <person name="Shuman H.A."/>
            <person name="Segal G."/>
        </authorList>
    </citation>
    <scope>NUCLEOTIDE SEQUENCE [LARGE SCALE GENOMIC DNA]</scope>
    <source>
        <strain evidence="2 3">WIGA</strain>
    </source>
</reference>
<gene>
    <name evidence="2" type="primary">lvrD</name>
    <name evidence="2" type="ORF">Lboz_0713</name>
</gene>
<proteinExistence type="predicted"/>
<dbReference type="RefSeq" id="WP_058458407.1">
    <property type="nucleotide sequence ID" value="NZ_CAAAIY010000032.1"/>
</dbReference>
<evidence type="ECO:0000256" key="1">
    <source>
        <dbReference type="SAM" id="SignalP"/>
    </source>
</evidence>
<organism evidence="2 3">
    <name type="scientific">Legionella bozemanae</name>
    <name type="common">Fluoribacter bozemanae</name>
    <dbReference type="NCBI Taxonomy" id="447"/>
    <lineage>
        <taxon>Bacteria</taxon>
        <taxon>Pseudomonadati</taxon>
        <taxon>Pseudomonadota</taxon>
        <taxon>Gammaproteobacteria</taxon>
        <taxon>Legionellales</taxon>
        <taxon>Legionellaceae</taxon>
        <taxon>Legionella</taxon>
    </lineage>
</organism>
<dbReference type="PATRIC" id="fig|447.4.peg.765"/>
<feature type="chain" id="PRO_5006911406" evidence="1">
    <location>
        <begin position="19"/>
        <end position="118"/>
    </location>
</feature>
<sequence>MKRFIITTMLLMSMSLLGGCHDNPLKALTKKQQINFLMQASRSAEQVMGLFSEPGGGYYLSCMSGEDIELNCQKLFEHMLDFAHLHKEFSRLTLSQLTDARVFAEIALEYQDTFFNTI</sequence>
<comment type="caution">
    <text evidence="2">The sequence shown here is derived from an EMBL/GenBank/DDBJ whole genome shotgun (WGS) entry which is preliminary data.</text>
</comment>
<name>A0A0W0RY85_LEGBO</name>
<evidence type="ECO:0000313" key="2">
    <source>
        <dbReference type="EMBL" id="KTC75885.1"/>
    </source>
</evidence>
<dbReference type="PROSITE" id="PS51257">
    <property type="entry name" value="PROKAR_LIPOPROTEIN"/>
    <property type="match status" value="1"/>
</dbReference>
<keyword evidence="3" id="KW-1185">Reference proteome</keyword>
<dbReference type="EMBL" id="LNXU01000007">
    <property type="protein sequence ID" value="KTC75885.1"/>
    <property type="molecule type" value="Genomic_DNA"/>
</dbReference>
<accession>A0A0W0RY85</accession>
<dbReference type="Proteomes" id="UP000054695">
    <property type="component" value="Unassembled WGS sequence"/>
</dbReference>
<dbReference type="AlphaFoldDB" id="A0A0W0RY85"/>
<keyword evidence="1" id="KW-0732">Signal</keyword>
<feature type="signal peptide" evidence="1">
    <location>
        <begin position="1"/>
        <end position="18"/>
    </location>
</feature>
<protein>
    <submittedName>
        <fullName evidence="2">LvrD</fullName>
    </submittedName>
</protein>
<evidence type="ECO:0000313" key="3">
    <source>
        <dbReference type="Proteomes" id="UP000054695"/>
    </source>
</evidence>
<dbReference type="STRING" id="447.Lboz_0713"/>